<dbReference type="InterPro" id="IPR020569">
    <property type="entry name" value="UPF0029_Impact_CS"/>
</dbReference>
<dbReference type="Gene3D" id="3.30.70.240">
    <property type="match status" value="1"/>
</dbReference>
<dbReference type="InterPro" id="IPR035647">
    <property type="entry name" value="EFG_III/V"/>
</dbReference>
<dbReference type="PROSITE" id="PS00910">
    <property type="entry name" value="UPF0029"/>
    <property type="match status" value="1"/>
</dbReference>
<evidence type="ECO:0000259" key="2">
    <source>
        <dbReference type="Pfam" id="PF01205"/>
    </source>
</evidence>
<dbReference type="InterPro" id="IPR001498">
    <property type="entry name" value="Impact_N"/>
</dbReference>
<dbReference type="NCBIfam" id="TIGR00257">
    <property type="entry name" value="IMPACT_YIGZ"/>
    <property type="match status" value="1"/>
</dbReference>
<comment type="caution">
    <text evidence="4">The sequence shown here is derived from an EMBL/GenBank/DDBJ whole genome shotgun (WGS) entry which is preliminary data.</text>
</comment>
<dbReference type="Pfam" id="PF01205">
    <property type="entry name" value="Impact_N"/>
    <property type="match status" value="1"/>
</dbReference>
<dbReference type="InterPro" id="IPR020568">
    <property type="entry name" value="Ribosomal_Su5_D2-typ_SF"/>
</dbReference>
<dbReference type="InterPro" id="IPR023582">
    <property type="entry name" value="Impact"/>
</dbReference>
<reference evidence="4" key="1">
    <citation type="submission" date="2022-09" db="EMBL/GenBank/DDBJ databases">
        <title>Shewanella sp. KJ10-1 sp.nov, isolated from marine algae.</title>
        <authorList>
            <person name="Butt M."/>
            <person name="Lee J.K."/>
            <person name="Kim J.M."/>
            <person name="Choi D.G."/>
        </authorList>
    </citation>
    <scope>NUCLEOTIDE SEQUENCE</scope>
    <source>
        <strain evidence="4">KJ10-1</strain>
    </source>
</reference>
<evidence type="ECO:0000313" key="5">
    <source>
        <dbReference type="Proteomes" id="UP001431192"/>
    </source>
</evidence>
<dbReference type="InterPro" id="IPR015269">
    <property type="entry name" value="UPF0029_Impact_C"/>
</dbReference>
<dbReference type="RefSeq" id="WP_261734370.1">
    <property type="nucleotide sequence ID" value="NZ_JAODOQ010000001.1"/>
</dbReference>
<comment type="similarity">
    <text evidence="1">Belongs to the IMPACT family.</text>
</comment>
<proteinExistence type="inferred from homology"/>
<dbReference type="SUPFAM" id="SSF54211">
    <property type="entry name" value="Ribosomal protein S5 domain 2-like"/>
    <property type="match status" value="1"/>
</dbReference>
<accession>A0ABT2P780</accession>
<evidence type="ECO:0000259" key="3">
    <source>
        <dbReference type="Pfam" id="PF09186"/>
    </source>
</evidence>
<dbReference type="InterPro" id="IPR015796">
    <property type="entry name" value="Impact_YigZ-like"/>
</dbReference>
<evidence type="ECO:0000256" key="1">
    <source>
        <dbReference type="ARBA" id="ARBA00007665"/>
    </source>
</evidence>
<dbReference type="EMBL" id="JAODOQ010000001">
    <property type="protein sequence ID" value="MCT8988251.1"/>
    <property type="molecule type" value="Genomic_DNA"/>
</dbReference>
<evidence type="ECO:0000313" key="4">
    <source>
        <dbReference type="EMBL" id="MCT8988251.1"/>
    </source>
</evidence>
<dbReference type="Gene3D" id="3.30.230.30">
    <property type="entry name" value="Impact, N-terminal domain"/>
    <property type="match status" value="1"/>
</dbReference>
<organism evidence="4 5">
    <name type="scientific">Shewanella phaeophyticola</name>
    <dbReference type="NCBI Taxonomy" id="2978345"/>
    <lineage>
        <taxon>Bacteria</taxon>
        <taxon>Pseudomonadati</taxon>
        <taxon>Pseudomonadota</taxon>
        <taxon>Gammaproteobacteria</taxon>
        <taxon>Alteromonadales</taxon>
        <taxon>Shewanellaceae</taxon>
        <taxon>Shewanella</taxon>
    </lineage>
</organism>
<name>A0ABT2P780_9GAMM</name>
<dbReference type="PANTHER" id="PTHR16301">
    <property type="entry name" value="IMPACT-RELATED"/>
    <property type="match status" value="1"/>
</dbReference>
<dbReference type="SUPFAM" id="SSF54980">
    <property type="entry name" value="EF-G C-terminal domain-like"/>
    <property type="match status" value="1"/>
</dbReference>
<dbReference type="Proteomes" id="UP001431192">
    <property type="component" value="Unassembled WGS sequence"/>
</dbReference>
<keyword evidence="5" id="KW-1185">Reference proteome</keyword>
<sequence>MIESYLIPQANVLIEEEIKHSRFISLLFHCPNQQQMKLALTDIKLQYPGASHYCYAFVAGSPENTIDMGASDDGEPSGSAGKPMLACLQGANIGELGAIVVRYFGGTKLGVGGLVRAYTSGIKQGLPQVQTQIKHIRYPTSLVCHYAQLTDVEYLVNQHDGVVIDKVFTDRVEIHFELAKSYHQDFNQALATLTQVPVTSKVYSLTNGELMPECHSIVNMVAVQPKQNP</sequence>
<gene>
    <name evidence="4" type="ORF">N4T56_19695</name>
</gene>
<dbReference type="InterPro" id="IPR036956">
    <property type="entry name" value="Impact_N_sf"/>
</dbReference>
<protein>
    <submittedName>
        <fullName evidence="4">YigZ family protein</fullName>
    </submittedName>
</protein>
<dbReference type="PANTHER" id="PTHR16301:SF20">
    <property type="entry name" value="IMPACT FAMILY MEMBER YIGZ"/>
    <property type="match status" value="1"/>
</dbReference>
<feature type="domain" description="Impact N-terminal" evidence="2">
    <location>
        <begin position="19"/>
        <end position="124"/>
    </location>
</feature>
<dbReference type="Pfam" id="PF09186">
    <property type="entry name" value="DUF1949"/>
    <property type="match status" value="1"/>
</dbReference>
<feature type="domain" description="UPF0029" evidence="3">
    <location>
        <begin position="142"/>
        <end position="195"/>
    </location>
</feature>